<feature type="domain" description="Nif11" evidence="1">
    <location>
        <begin position="1"/>
        <end position="48"/>
    </location>
</feature>
<dbReference type="NCBIfam" id="TIGR03798">
    <property type="entry name" value="leader_Nif11"/>
    <property type="match status" value="1"/>
</dbReference>
<keyword evidence="3" id="KW-1185">Reference proteome</keyword>
<dbReference type="RefSeq" id="WP_193918924.1">
    <property type="nucleotide sequence ID" value="NZ_JADEXS020000002.1"/>
</dbReference>
<evidence type="ECO:0000259" key="1">
    <source>
        <dbReference type="Pfam" id="PF07862"/>
    </source>
</evidence>
<protein>
    <submittedName>
        <fullName evidence="2">Nif11-like leader peptide family natural product</fullName>
    </submittedName>
</protein>
<dbReference type="EMBL" id="JADEXS010000274">
    <property type="protein sequence ID" value="MBE9024483.1"/>
    <property type="molecule type" value="Genomic_DNA"/>
</dbReference>
<dbReference type="InterPro" id="IPR022516">
    <property type="entry name" value="CHP03798_Ocin"/>
</dbReference>
<name>A0A8J7D147_DESMC</name>
<dbReference type="Proteomes" id="UP000622533">
    <property type="component" value="Unassembled WGS sequence"/>
</dbReference>
<gene>
    <name evidence="2" type="ORF">IQ276_19255</name>
</gene>
<evidence type="ECO:0000313" key="3">
    <source>
        <dbReference type="Proteomes" id="UP000622533"/>
    </source>
</evidence>
<organism evidence="2 3">
    <name type="scientific">Desmonostoc muscorum LEGE 12446</name>
    <dbReference type="NCBI Taxonomy" id="1828758"/>
    <lineage>
        <taxon>Bacteria</taxon>
        <taxon>Bacillati</taxon>
        <taxon>Cyanobacteriota</taxon>
        <taxon>Cyanophyceae</taxon>
        <taxon>Nostocales</taxon>
        <taxon>Nostocaceae</taxon>
        <taxon>Desmonostoc</taxon>
    </lineage>
</organism>
<reference evidence="2" key="1">
    <citation type="submission" date="2020-10" db="EMBL/GenBank/DDBJ databases">
        <authorList>
            <person name="Castelo-Branco R."/>
            <person name="Eusebio N."/>
            <person name="Adriana R."/>
            <person name="Vieira A."/>
            <person name="Brugerolle De Fraissinette N."/>
            <person name="Rezende De Castro R."/>
            <person name="Schneider M.P."/>
            <person name="Vasconcelos V."/>
            <person name="Leao P.N."/>
        </authorList>
    </citation>
    <scope>NUCLEOTIDE SEQUENCE</scope>
    <source>
        <strain evidence="2">LEGE 12446</strain>
    </source>
</reference>
<comment type="caution">
    <text evidence="2">The sequence shown here is derived from an EMBL/GenBank/DDBJ whole genome shotgun (WGS) entry which is preliminary data.</text>
</comment>
<dbReference type="AlphaFoldDB" id="A0A8J7D147"/>
<proteinExistence type="predicted"/>
<sequence>MALEHVKAFYERLAADEAFYKQLQGTKSKVECSQVVKDAGYDFTEQEFEKYTSQLLRLNTSDELREMNEKELKAVFGGAYLFTTGAEPLPPYGHSPLEWIGNIQAF</sequence>
<evidence type="ECO:0000313" key="2">
    <source>
        <dbReference type="EMBL" id="MBE9024483.1"/>
    </source>
</evidence>
<accession>A0A8J7D147</accession>
<dbReference type="Pfam" id="PF07862">
    <property type="entry name" value="Nif11"/>
    <property type="match status" value="1"/>
</dbReference>
<dbReference type="InterPro" id="IPR012903">
    <property type="entry name" value="Nif11"/>
</dbReference>